<reference evidence="3" key="1">
    <citation type="submission" date="2017-02" db="UniProtKB">
        <authorList>
            <consortium name="WormBaseParasite"/>
        </authorList>
    </citation>
    <scope>IDENTIFICATION</scope>
</reference>
<evidence type="ECO:0000313" key="2">
    <source>
        <dbReference type="Proteomes" id="UP000268014"/>
    </source>
</evidence>
<gene>
    <name evidence="1" type="ORF">HPLM_LOCUS20305</name>
</gene>
<name>A0A0N4X7H1_HAEPC</name>
<reference evidence="1 2" key="2">
    <citation type="submission" date="2018-11" db="EMBL/GenBank/DDBJ databases">
        <authorList>
            <consortium name="Pathogen Informatics"/>
        </authorList>
    </citation>
    <scope>NUCLEOTIDE SEQUENCE [LARGE SCALE GENOMIC DNA]</scope>
    <source>
        <strain evidence="1 2">MHpl1</strain>
    </source>
</reference>
<dbReference type="AlphaFoldDB" id="A0A0N4X7H1"/>
<keyword evidence="2" id="KW-1185">Reference proteome</keyword>
<sequence>MEGANKEASISFGRKNRRLRIGECVGAQKIEKCKRMTGRCSDPYVHYNSFNTIQFRNANQIAVQPPAVLGL</sequence>
<dbReference type="EMBL" id="UZAF01022068">
    <property type="protein sequence ID" value="VDO82887.1"/>
    <property type="molecule type" value="Genomic_DNA"/>
</dbReference>
<organism evidence="3">
    <name type="scientific">Haemonchus placei</name>
    <name type="common">Barber's pole worm</name>
    <dbReference type="NCBI Taxonomy" id="6290"/>
    <lineage>
        <taxon>Eukaryota</taxon>
        <taxon>Metazoa</taxon>
        <taxon>Ecdysozoa</taxon>
        <taxon>Nematoda</taxon>
        <taxon>Chromadorea</taxon>
        <taxon>Rhabditida</taxon>
        <taxon>Rhabditina</taxon>
        <taxon>Rhabditomorpha</taxon>
        <taxon>Strongyloidea</taxon>
        <taxon>Trichostrongylidae</taxon>
        <taxon>Haemonchus</taxon>
    </lineage>
</organism>
<proteinExistence type="predicted"/>
<evidence type="ECO:0000313" key="3">
    <source>
        <dbReference type="WBParaSite" id="HPLM_0002031301-mRNA-1"/>
    </source>
</evidence>
<accession>A0A0N4X7H1</accession>
<evidence type="ECO:0000313" key="1">
    <source>
        <dbReference type="EMBL" id="VDO82887.1"/>
    </source>
</evidence>
<protein>
    <submittedName>
        <fullName evidence="1 3">Uncharacterized protein</fullName>
    </submittedName>
</protein>
<dbReference type="Proteomes" id="UP000268014">
    <property type="component" value="Unassembled WGS sequence"/>
</dbReference>
<dbReference type="WBParaSite" id="HPLM_0002031301-mRNA-1">
    <property type="protein sequence ID" value="HPLM_0002031301-mRNA-1"/>
    <property type="gene ID" value="HPLM_0002031301"/>
</dbReference>